<evidence type="ECO:0000256" key="4">
    <source>
        <dbReference type="ARBA" id="ARBA00022679"/>
    </source>
</evidence>
<keyword evidence="10" id="KW-0547">Nucleotide-binding</keyword>
<keyword evidence="11" id="KW-1185">Reference proteome</keyword>
<dbReference type="InterPro" id="IPR003661">
    <property type="entry name" value="HisK_dim/P_dom"/>
</dbReference>
<dbReference type="Proteomes" id="UP001595528">
    <property type="component" value="Unassembled WGS sequence"/>
</dbReference>
<evidence type="ECO:0000256" key="7">
    <source>
        <dbReference type="SAM" id="Phobius"/>
    </source>
</evidence>
<gene>
    <name evidence="10" type="ORF">ACFOGJ_17510</name>
</gene>
<dbReference type="InterPro" id="IPR035965">
    <property type="entry name" value="PAS-like_dom_sf"/>
</dbReference>
<keyword evidence="6" id="KW-0902">Two-component regulatory system</keyword>
<dbReference type="InterPro" id="IPR036097">
    <property type="entry name" value="HisK_dim/P_sf"/>
</dbReference>
<evidence type="ECO:0000256" key="3">
    <source>
        <dbReference type="ARBA" id="ARBA00022553"/>
    </source>
</evidence>
<dbReference type="InterPro" id="IPR000700">
    <property type="entry name" value="PAS-assoc_C"/>
</dbReference>
<dbReference type="Gene3D" id="3.30.565.10">
    <property type="entry name" value="Histidine kinase-like ATPase, C-terminal domain"/>
    <property type="match status" value="1"/>
</dbReference>
<dbReference type="InterPro" id="IPR036890">
    <property type="entry name" value="HATPase_C_sf"/>
</dbReference>
<dbReference type="SUPFAM" id="SSF55785">
    <property type="entry name" value="PYP-like sensor domain (PAS domain)"/>
    <property type="match status" value="1"/>
</dbReference>
<keyword evidence="5" id="KW-0418">Kinase</keyword>
<dbReference type="PANTHER" id="PTHR43711:SF26">
    <property type="entry name" value="SENSOR HISTIDINE KINASE RCSC"/>
    <property type="match status" value="1"/>
</dbReference>
<feature type="domain" description="PAC" evidence="9">
    <location>
        <begin position="344"/>
        <end position="396"/>
    </location>
</feature>
<name>A0ABV7L348_9PROT</name>
<proteinExistence type="predicted"/>
<dbReference type="Pfam" id="PF02518">
    <property type="entry name" value="HATPase_c"/>
    <property type="match status" value="1"/>
</dbReference>
<keyword evidence="10" id="KW-0067">ATP-binding</keyword>
<evidence type="ECO:0000259" key="8">
    <source>
        <dbReference type="PROSITE" id="PS50109"/>
    </source>
</evidence>
<dbReference type="SMART" id="SM00388">
    <property type="entry name" value="HisKA"/>
    <property type="match status" value="1"/>
</dbReference>
<keyword evidence="7" id="KW-0812">Transmembrane</keyword>
<dbReference type="InterPro" id="IPR050736">
    <property type="entry name" value="Sensor_HK_Regulatory"/>
</dbReference>
<dbReference type="PANTHER" id="PTHR43711">
    <property type="entry name" value="TWO-COMPONENT HISTIDINE KINASE"/>
    <property type="match status" value="1"/>
</dbReference>
<accession>A0ABV7L348</accession>
<dbReference type="Gene3D" id="1.10.287.130">
    <property type="match status" value="1"/>
</dbReference>
<dbReference type="SUPFAM" id="SSF55874">
    <property type="entry name" value="ATPase domain of HSP90 chaperone/DNA topoisomerase II/histidine kinase"/>
    <property type="match status" value="1"/>
</dbReference>
<dbReference type="PROSITE" id="PS50109">
    <property type="entry name" value="HIS_KIN"/>
    <property type="match status" value="1"/>
</dbReference>
<dbReference type="SMART" id="SM00387">
    <property type="entry name" value="HATPase_c"/>
    <property type="match status" value="1"/>
</dbReference>
<keyword evidence="4" id="KW-0808">Transferase</keyword>
<evidence type="ECO:0000256" key="2">
    <source>
        <dbReference type="ARBA" id="ARBA00012438"/>
    </source>
</evidence>
<dbReference type="PRINTS" id="PR00344">
    <property type="entry name" value="BCTRLSENSOR"/>
</dbReference>
<keyword evidence="7" id="KW-0472">Membrane</keyword>
<evidence type="ECO:0000256" key="6">
    <source>
        <dbReference type="ARBA" id="ARBA00023012"/>
    </source>
</evidence>
<dbReference type="EC" id="2.7.13.3" evidence="2"/>
<feature type="transmembrane region" description="Helical" evidence="7">
    <location>
        <begin position="40"/>
        <end position="62"/>
    </location>
</feature>
<evidence type="ECO:0000256" key="1">
    <source>
        <dbReference type="ARBA" id="ARBA00000085"/>
    </source>
</evidence>
<dbReference type="EMBL" id="JBHRTR010000031">
    <property type="protein sequence ID" value="MFC3229047.1"/>
    <property type="molecule type" value="Genomic_DNA"/>
</dbReference>
<evidence type="ECO:0000313" key="11">
    <source>
        <dbReference type="Proteomes" id="UP001595528"/>
    </source>
</evidence>
<sequence length="659" mass="72402">MPSRAALHAGSAPYIGAGGGALPPFNDSPDDIVRRHKRSFIFIGTTFVALLLVSIAASWAGIEVVNATRAYATGEGRYSKAQKIAVLNLHRYAESGSAADYRAFLQAIDVPRGDRDARLQLEAAVPDIAVLRDGLLRGQNHPDDHWGLITLFRLFDWWGPFAAAVADWRTGDALVAELLSAGQDLHALVQSGAGHGARMATLTRIDEIDHRLTRLEDNFSTRMGEAARAAKNLVVFGLGGTTFILWAVGMAFATRLLRRQLAADRRLARSERRFRDYADVASDWYWETDAGHNIRFLSERFFETTEYGPSDILDRSGIRFMEDHVAEGPSDERLAAFRERRPFRGLQIRLARPGGEPGFWALAGKPCFDADGTFQGFRGVGTDVTGQIMDSRSLRLEKERAEIANRAKSEFLANMSHELRTPLNAILGFAEVIREQMFGSGAARRYADYAGDIHSSGSHLLSIIDDILDLSKIEAGHSDLEEAEISLADLFARTRTLLGDRAERAGLNLVTEIETPSLRLRVDERKFKQALLNLLTNALKFTPKGGTVVLSVLDDPGRDFGISVRDTGIGIAEKDFDVILAPFGQVESAYRRQHPGTGLGLPLANALIEQHGGRLTLQSAVGIGTTVTLWLPRWRILSGRSASRDDNGQTGQVIALPRR</sequence>
<keyword evidence="7" id="KW-1133">Transmembrane helix</keyword>
<evidence type="ECO:0000259" key="9">
    <source>
        <dbReference type="PROSITE" id="PS50113"/>
    </source>
</evidence>
<evidence type="ECO:0000313" key="10">
    <source>
        <dbReference type="EMBL" id="MFC3229047.1"/>
    </source>
</evidence>
<organism evidence="10 11">
    <name type="scientific">Marinibaculum pumilum</name>
    <dbReference type="NCBI Taxonomy" id="1766165"/>
    <lineage>
        <taxon>Bacteria</taxon>
        <taxon>Pseudomonadati</taxon>
        <taxon>Pseudomonadota</taxon>
        <taxon>Alphaproteobacteria</taxon>
        <taxon>Rhodospirillales</taxon>
        <taxon>Rhodospirillaceae</taxon>
        <taxon>Marinibaculum</taxon>
    </lineage>
</organism>
<reference evidence="11" key="1">
    <citation type="journal article" date="2019" name="Int. J. Syst. Evol. Microbiol.">
        <title>The Global Catalogue of Microorganisms (GCM) 10K type strain sequencing project: providing services to taxonomists for standard genome sequencing and annotation.</title>
        <authorList>
            <consortium name="The Broad Institute Genomics Platform"/>
            <consortium name="The Broad Institute Genome Sequencing Center for Infectious Disease"/>
            <person name="Wu L."/>
            <person name="Ma J."/>
        </authorList>
    </citation>
    <scope>NUCLEOTIDE SEQUENCE [LARGE SCALE GENOMIC DNA]</scope>
    <source>
        <strain evidence="11">KCTC 42964</strain>
    </source>
</reference>
<dbReference type="GO" id="GO:0005524">
    <property type="term" value="F:ATP binding"/>
    <property type="evidence" value="ECO:0007669"/>
    <property type="project" value="UniProtKB-KW"/>
</dbReference>
<dbReference type="InterPro" id="IPR005467">
    <property type="entry name" value="His_kinase_dom"/>
</dbReference>
<evidence type="ECO:0000256" key="5">
    <source>
        <dbReference type="ARBA" id="ARBA00022777"/>
    </source>
</evidence>
<dbReference type="CDD" id="cd00082">
    <property type="entry name" value="HisKA"/>
    <property type="match status" value="1"/>
</dbReference>
<dbReference type="RefSeq" id="WP_379902862.1">
    <property type="nucleotide sequence ID" value="NZ_JBHRTR010000031.1"/>
</dbReference>
<dbReference type="InterPro" id="IPR003594">
    <property type="entry name" value="HATPase_dom"/>
</dbReference>
<feature type="domain" description="Histidine kinase" evidence="8">
    <location>
        <begin position="414"/>
        <end position="635"/>
    </location>
</feature>
<dbReference type="InterPro" id="IPR004358">
    <property type="entry name" value="Sig_transdc_His_kin-like_C"/>
</dbReference>
<comment type="catalytic activity">
    <reaction evidence="1">
        <text>ATP + protein L-histidine = ADP + protein N-phospho-L-histidine.</text>
        <dbReference type="EC" id="2.7.13.3"/>
    </reaction>
</comment>
<dbReference type="Gene3D" id="3.30.450.20">
    <property type="entry name" value="PAS domain"/>
    <property type="match status" value="1"/>
</dbReference>
<keyword evidence="3" id="KW-0597">Phosphoprotein</keyword>
<dbReference type="Pfam" id="PF00512">
    <property type="entry name" value="HisKA"/>
    <property type="match status" value="1"/>
</dbReference>
<comment type="caution">
    <text evidence="10">The sequence shown here is derived from an EMBL/GenBank/DDBJ whole genome shotgun (WGS) entry which is preliminary data.</text>
</comment>
<dbReference type="SUPFAM" id="SSF47384">
    <property type="entry name" value="Homodimeric domain of signal transducing histidine kinase"/>
    <property type="match status" value="1"/>
</dbReference>
<feature type="transmembrane region" description="Helical" evidence="7">
    <location>
        <begin position="233"/>
        <end position="257"/>
    </location>
</feature>
<dbReference type="PROSITE" id="PS50113">
    <property type="entry name" value="PAC"/>
    <property type="match status" value="1"/>
</dbReference>
<protein>
    <recommendedName>
        <fullName evidence="2">histidine kinase</fullName>
        <ecNumber evidence="2">2.7.13.3</ecNumber>
    </recommendedName>
</protein>